<dbReference type="PANTHER" id="PTHR30204:SF98">
    <property type="entry name" value="HTH-TYPE TRANSCRIPTIONAL REGULATOR ADHR"/>
    <property type="match status" value="1"/>
</dbReference>
<dbReference type="SMART" id="SM00422">
    <property type="entry name" value="HTH_MERR"/>
    <property type="match status" value="1"/>
</dbReference>
<dbReference type="OrthoDB" id="9802944at2"/>
<evidence type="ECO:0000259" key="2">
    <source>
        <dbReference type="PROSITE" id="PS50937"/>
    </source>
</evidence>
<dbReference type="CDD" id="cd01109">
    <property type="entry name" value="HTH_YyaN"/>
    <property type="match status" value="1"/>
</dbReference>
<dbReference type="Proteomes" id="UP000266677">
    <property type="component" value="Unassembled WGS sequence"/>
</dbReference>
<dbReference type="SUPFAM" id="SSF46955">
    <property type="entry name" value="Putative DNA-binding domain"/>
    <property type="match status" value="1"/>
</dbReference>
<keyword evidence="1" id="KW-0238">DNA-binding</keyword>
<evidence type="ECO:0000313" key="3">
    <source>
        <dbReference type="EMBL" id="RJO73348.1"/>
    </source>
</evidence>
<dbReference type="PANTHER" id="PTHR30204">
    <property type="entry name" value="REDOX-CYCLING DRUG-SENSING TRANSCRIPTIONAL ACTIVATOR SOXR"/>
    <property type="match status" value="1"/>
</dbReference>
<protein>
    <submittedName>
        <fullName evidence="3">MerR family transcriptional regulator</fullName>
    </submittedName>
</protein>
<dbReference type="AlphaFoldDB" id="A0A3A4KGG3"/>
<organism evidence="3 4">
    <name type="scientific">Nocardia panacis</name>
    <dbReference type="NCBI Taxonomy" id="2340916"/>
    <lineage>
        <taxon>Bacteria</taxon>
        <taxon>Bacillati</taxon>
        <taxon>Actinomycetota</taxon>
        <taxon>Actinomycetes</taxon>
        <taxon>Mycobacteriales</taxon>
        <taxon>Nocardiaceae</taxon>
        <taxon>Nocardia</taxon>
    </lineage>
</organism>
<sequence>MLEVKPQSPEPCREPGVSIAEAARRTGVSVHTLRYYERACLVVAPVDRTRSGRRRYGELDLEWINICTRLRATGMPIKVIRRYAELVSAGRGNETERLALMESHRAEVVAKLTEIQQNLKLIDHKIDVYRSRVTAGDADRLWAPLRDDHANIPEGMDRHPG</sequence>
<dbReference type="Pfam" id="PF13411">
    <property type="entry name" value="MerR_1"/>
    <property type="match status" value="1"/>
</dbReference>
<reference evidence="3 4" key="1">
    <citation type="submission" date="2018-09" db="EMBL/GenBank/DDBJ databases">
        <title>YIM PH21274 draft genome.</title>
        <authorList>
            <person name="Miao C."/>
        </authorList>
    </citation>
    <scope>NUCLEOTIDE SEQUENCE [LARGE SCALE GENOMIC DNA]</scope>
    <source>
        <strain evidence="3 4">YIM PH 21724</strain>
    </source>
</reference>
<dbReference type="RefSeq" id="WP_120042424.1">
    <property type="nucleotide sequence ID" value="NZ_QZFU01000023.1"/>
</dbReference>
<dbReference type="PROSITE" id="PS50937">
    <property type="entry name" value="HTH_MERR_2"/>
    <property type="match status" value="1"/>
</dbReference>
<name>A0A3A4KGG3_9NOCA</name>
<dbReference type="GO" id="GO:0003677">
    <property type="term" value="F:DNA binding"/>
    <property type="evidence" value="ECO:0007669"/>
    <property type="project" value="UniProtKB-KW"/>
</dbReference>
<dbReference type="InterPro" id="IPR047057">
    <property type="entry name" value="MerR_fam"/>
</dbReference>
<dbReference type="InterPro" id="IPR000551">
    <property type="entry name" value="MerR-type_HTH_dom"/>
</dbReference>
<evidence type="ECO:0000313" key="4">
    <source>
        <dbReference type="Proteomes" id="UP000266677"/>
    </source>
</evidence>
<dbReference type="EMBL" id="QZFU01000023">
    <property type="protein sequence ID" value="RJO73348.1"/>
    <property type="molecule type" value="Genomic_DNA"/>
</dbReference>
<keyword evidence="4" id="KW-1185">Reference proteome</keyword>
<proteinExistence type="predicted"/>
<accession>A0A3A4KGG3</accession>
<evidence type="ECO:0000256" key="1">
    <source>
        <dbReference type="ARBA" id="ARBA00023125"/>
    </source>
</evidence>
<comment type="caution">
    <text evidence="3">The sequence shown here is derived from an EMBL/GenBank/DDBJ whole genome shotgun (WGS) entry which is preliminary data.</text>
</comment>
<dbReference type="GO" id="GO:0003700">
    <property type="term" value="F:DNA-binding transcription factor activity"/>
    <property type="evidence" value="ECO:0007669"/>
    <property type="project" value="InterPro"/>
</dbReference>
<gene>
    <name evidence="3" type="ORF">D5S18_19065</name>
</gene>
<dbReference type="InterPro" id="IPR009061">
    <property type="entry name" value="DNA-bd_dom_put_sf"/>
</dbReference>
<dbReference type="Gene3D" id="1.10.1660.10">
    <property type="match status" value="1"/>
</dbReference>
<feature type="domain" description="HTH merR-type" evidence="2">
    <location>
        <begin position="18"/>
        <end position="86"/>
    </location>
</feature>